<evidence type="ECO:0000259" key="2">
    <source>
        <dbReference type="Pfam" id="PF22725"/>
    </source>
</evidence>
<dbReference type="InterPro" id="IPR000683">
    <property type="entry name" value="Gfo/Idh/MocA-like_OxRdtase_N"/>
</dbReference>
<dbReference type="RefSeq" id="WP_150496985.1">
    <property type="nucleotide sequence ID" value="NZ_BMFA01000008.1"/>
</dbReference>
<keyword evidence="4" id="KW-1185">Reference proteome</keyword>
<dbReference type="Gene3D" id="3.30.360.10">
    <property type="entry name" value="Dihydrodipicolinate Reductase, domain 2"/>
    <property type="match status" value="1"/>
</dbReference>
<reference evidence="3" key="2">
    <citation type="submission" date="2020-09" db="EMBL/GenBank/DDBJ databases">
        <authorList>
            <person name="Sun Q."/>
            <person name="Zhou Y."/>
        </authorList>
    </citation>
    <scope>NUCLEOTIDE SEQUENCE</scope>
    <source>
        <strain evidence="3">CGMCC 1.12426</strain>
    </source>
</reference>
<dbReference type="Pfam" id="PF01408">
    <property type="entry name" value="GFO_IDH_MocA"/>
    <property type="match status" value="1"/>
</dbReference>
<evidence type="ECO:0000259" key="1">
    <source>
        <dbReference type="Pfam" id="PF01408"/>
    </source>
</evidence>
<dbReference type="InterPro" id="IPR055170">
    <property type="entry name" value="GFO_IDH_MocA-like_dom"/>
</dbReference>
<dbReference type="EMBL" id="BMFA01000008">
    <property type="protein sequence ID" value="GGB53638.1"/>
    <property type="molecule type" value="Genomic_DNA"/>
</dbReference>
<dbReference type="GO" id="GO:0000166">
    <property type="term" value="F:nucleotide binding"/>
    <property type="evidence" value="ECO:0007669"/>
    <property type="project" value="InterPro"/>
</dbReference>
<accession>A0A916TLM6</accession>
<dbReference type="Pfam" id="PF22725">
    <property type="entry name" value="GFO_IDH_MocA_C3"/>
    <property type="match status" value="1"/>
</dbReference>
<dbReference type="SUPFAM" id="SSF51735">
    <property type="entry name" value="NAD(P)-binding Rossmann-fold domains"/>
    <property type="match status" value="1"/>
</dbReference>
<proteinExistence type="predicted"/>
<evidence type="ECO:0000313" key="3">
    <source>
        <dbReference type="EMBL" id="GGB53638.1"/>
    </source>
</evidence>
<name>A0A916TLM6_9HYPH</name>
<sequence length="370" mass="39363">MVEPTPHRVAILGAGIGEKHLAGFLQLTDRFNVRTICDLDPGKAANLAGQVPGCRVETDLEAVLAAPDIDIVDICLPPHLHGPVAAKAFAAGMHVICEKPIAGSVLEADGIAAAAAAAGRMFFPVFQYRYGRALYQLTALVDSGLAGRPLVATAETHWNRGADYYAVPWRGKWATERGGAILGHAIHNHDLVAQYFGHITSVCAMVDTRVNPIETEDCAALAMTTQSGGLVTSSVTLGSARDETRFRLVFEHLTAESAREPYTPGEGEWRFTARDPERQAEIDRVVARSKGEAAARPEGFAGLFDAIASSLAGMDAGLVDMSSGIRSIELVAAIYLSARTAQTVSLPLDRSHPICATWMPDPAGGDPDDR</sequence>
<dbReference type="PANTHER" id="PTHR43249">
    <property type="entry name" value="UDP-N-ACETYL-2-AMINO-2-DEOXY-D-GLUCURONATE OXIDASE"/>
    <property type="match status" value="1"/>
</dbReference>
<gene>
    <name evidence="3" type="ORF">GCM10011316_27050</name>
</gene>
<protein>
    <submittedName>
        <fullName evidence="3">Oxidoreductase</fullName>
    </submittedName>
</protein>
<dbReference type="InterPro" id="IPR036291">
    <property type="entry name" value="NAD(P)-bd_dom_sf"/>
</dbReference>
<dbReference type="Gene3D" id="3.40.50.720">
    <property type="entry name" value="NAD(P)-binding Rossmann-like Domain"/>
    <property type="match status" value="1"/>
</dbReference>
<feature type="domain" description="Gfo/Idh/MocA-like oxidoreductase N-terminal" evidence="1">
    <location>
        <begin position="8"/>
        <end position="123"/>
    </location>
</feature>
<comment type="caution">
    <text evidence="3">The sequence shown here is derived from an EMBL/GenBank/DDBJ whole genome shotgun (WGS) entry which is preliminary data.</text>
</comment>
<reference evidence="3" key="1">
    <citation type="journal article" date="2014" name="Int. J. Syst. Evol. Microbiol.">
        <title>Complete genome sequence of Corynebacterium casei LMG S-19264T (=DSM 44701T), isolated from a smear-ripened cheese.</title>
        <authorList>
            <consortium name="US DOE Joint Genome Institute (JGI-PGF)"/>
            <person name="Walter F."/>
            <person name="Albersmeier A."/>
            <person name="Kalinowski J."/>
            <person name="Ruckert C."/>
        </authorList>
    </citation>
    <scope>NUCLEOTIDE SEQUENCE</scope>
    <source>
        <strain evidence="3">CGMCC 1.12426</strain>
    </source>
</reference>
<dbReference type="OrthoDB" id="9792935at2"/>
<dbReference type="SUPFAM" id="SSF55347">
    <property type="entry name" value="Glyceraldehyde-3-phosphate dehydrogenase-like, C-terminal domain"/>
    <property type="match status" value="1"/>
</dbReference>
<dbReference type="Proteomes" id="UP000605148">
    <property type="component" value="Unassembled WGS sequence"/>
</dbReference>
<dbReference type="InterPro" id="IPR052515">
    <property type="entry name" value="Gfo/Idh/MocA_Oxidoreductase"/>
</dbReference>
<feature type="domain" description="GFO/IDH/MocA-like oxidoreductase" evidence="2">
    <location>
        <begin position="136"/>
        <end position="252"/>
    </location>
</feature>
<evidence type="ECO:0000313" key="4">
    <source>
        <dbReference type="Proteomes" id="UP000605148"/>
    </source>
</evidence>
<organism evidence="3 4">
    <name type="scientific">Roseibium aquae</name>
    <dbReference type="NCBI Taxonomy" id="1323746"/>
    <lineage>
        <taxon>Bacteria</taxon>
        <taxon>Pseudomonadati</taxon>
        <taxon>Pseudomonadota</taxon>
        <taxon>Alphaproteobacteria</taxon>
        <taxon>Hyphomicrobiales</taxon>
        <taxon>Stappiaceae</taxon>
        <taxon>Roseibium</taxon>
    </lineage>
</organism>
<dbReference type="PANTHER" id="PTHR43249:SF1">
    <property type="entry name" value="D-GLUCOSIDE 3-DEHYDROGENASE"/>
    <property type="match status" value="1"/>
</dbReference>
<dbReference type="AlphaFoldDB" id="A0A916TLM6"/>